<evidence type="ECO:0000313" key="2">
    <source>
        <dbReference type="Proteomes" id="UP001565927"/>
    </source>
</evidence>
<evidence type="ECO:0000313" key="1">
    <source>
        <dbReference type="EMBL" id="MEZ0165468.1"/>
    </source>
</evidence>
<reference evidence="1 2" key="1">
    <citation type="submission" date="2024-07" db="EMBL/GenBank/DDBJ databases">
        <authorList>
            <person name="Thanompreechachai J."/>
            <person name="Duangmal K."/>
        </authorList>
    </citation>
    <scope>NUCLEOTIDE SEQUENCE [LARGE SCALE GENOMIC DNA]</scope>
    <source>
        <strain evidence="1 2">LSe6-4</strain>
    </source>
</reference>
<dbReference type="Proteomes" id="UP001565927">
    <property type="component" value="Unassembled WGS sequence"/>
</dbReference>
<sequence length="106" mass="11174">MSSALVGMSAGLVVEGYAPESDVAALRRDHLLREEGFPATGSRAMRGNVVLHVVTDELPGTVPVSTELLLAADLAQWRGAREDARAVELLRAAADRNVAGPWGDPV</sequence>
<accession>A0ABV4H441</accession>
<organism evidence="1 2">
    <name type="scientific">Kineococcus halophytocola</name>
    <dbReference type="NCBI Taxonomy" id="3234027"/>
    <lineage>
        <taxon>Bacteria</taxon>
        <taxon>Bacillati</taxon>
        <taxon>Actinomycetota</taxon>
        <taxon>Actinomycetes</taxon>
        <taxon>Kineosporiales</taxon>
        <taxon>Kineosporiaceae</taxon>
        <taxon>Kineococcus</taxon>
    </lineage>
</organism>
<proteinExistence type="predicted"/>
<protein>
    <submittedName>
        <fullName evidence="1">Uncharacterized protein</fullName>
    </submittedName>
</protein>
<comment type="caution">
    <text evidence="1">The sequence shown here is derived from an EMBL/GenBank/DDBJ whole genome shotgun (WGS) entry which is preliminary data.</text>
</comment>
<keyword evidence="2" id="KW-1185">Reference proteome</keyword>
<name>A0ABV4H441_9ACTN</name>
<dbReference type="RefSeq" id="WP_370441694.1">
    <property type="nucleotide sequence ID" value="NZ_JBGFTU010000012.1"/>
</dbReference>
<gene>
    <name evidence="1" type="ORF">AB2L27_11935</name>
</gene>
<dbReference type="EMBL" id="JBGFTU010000012">
    <property type="protein sequence ID" value="MEZ0165468.1"/>
    <property type="molecule type" value="Genomic_DNA"/>
</dbReference>